<dbReference type="FunFam" id="3.40.50.150:FF:000009">
    <property type="entry name" value="23S rRNA (Uracil(1939)-C(5))-methyltransferase RlmD"/>
    <property type="match status" value="1"/>
</dbReference>
<dbReference type="Gene3D" id="2.40.50.1070">
    <property type="match status" value="1"/>
</dbReference>
<feature type="binding site" evidence="4">
    <location>
        <position position="282"/>
    </location>
    <ligand>
        <name>S-adenosyl-L-methionine</name>
        <dbReference type="ChEBI" id="CHEBI:59789"/>
    </ligand>
</feature>
<feature type="active site" evidence="5">
    <location>
        <position position="415"/>
    </location>
</feature>
<keyword evidence="2 4" id="KW-0808">Transferase</keyword>
<dbReference type="InterPro" id="IPR010280">
    <property type="entry name" value="U5_MeTrfase_fam"/>
</dbReference>
<dbReference type="PROSITE" id="PS51687">
    <property type="entry name" value="SAM_MT_RNA_M5U"/>
    <property type="match status" value="1"/>
</dbReference>
<dbReference type="EMBL" id="FOJY01000006">
    <property type="protein sequence ID" value="SFA99190.1"/>
    <property type="molecule type" value="Genomic_DNA"/>
</dbReference>
<feature type="domain" description="TRAM" evidence="6">
    <location>
        <begin position="1"/>
        <end position="58"/>
    </location>
</feature>
<dbReference type="PROSITE" id="PS01231">
    <property type="entry name" value="TRMA_2"/>
    <property type="match status" value="1"/>
</dbReference>
<dbReference type="PANTHER" id="PTHR11061:SF30">
    <property type="entry name" value="TRNA (URACIL(54)-C(5))-METHYLTRANSFERASE"/>
    <property type="match status" value="1"/>
</dbReference>
<feature type="binding site" evidence="4">
    <location>
        <position position="332"/>
    </location>
    <ligand>
        <name>S-adenosyl-L-methionine</name>
        <dbReference type="ChEBI" id="CHEBI:59789"/>
    </ligand>
</feature>
<proteinExistence type="inferred from homology"/>
<accession>A0A1I0XFW4</accession>
<dbReference type="PANTHER" id="PTHR11061">
    <property type="entry name" value="RNA M5U METHYLTRANSFERASE"/>
    <property type="match status" value="1"/>
</dbReference>
<feature type="binding site" evidence="4">
    <location>
        <position position="311"/>
    </location>
    <ligand>
        <name>S-adenosyl-L-methionine</name>
        <dbReference type="ChEBI" id="CHEBI:59789"/>
    </ligand>
</feature>
<dbReference type="RefSeq" id="WP_092871546.1">
    <property type="nucleotide sequence ID" value="NZ_FOJY01000006.1"/>
</dbReference>
<dbReference type="Pfam" id="PF01938">
    <property type="entry name" value="TRAM"/>
    <property type="match status" value="1"/>
</dbReference>
<dbReference type="OrthoDB" id="9804590at2"/>
<organism evidence="7 8">
    <name type="scientific">Acetitomaculum ruminis DSM 5522</name>
    <dbReference type="NCBI Taxonomy" id="1120918"/>
    <lineage>
        <taxon>Bacteria</taxon>
        <taxon>Bacillati</taxon>
        <taxon>Bacillota</taxon>
        <taxon>Clostridia</taxon>
        <taxon>Lachnospirales</taxon>
        <taxon>Lachnospiraceae</taxon>
        <taxon>Acetitomaculum</taxon>
    </lineage>
</organism>
<evidence type="ECO:0000256" key="3">
    <source>
        <dbReference type="ARBA" id="ARBA00022691"/>
    </source>
</evidence>
<dbReference type="InterPro" id="IPR029063">
    <property type="entry name" value="SAM-dependent_MTases_sf"/>
</dbReference>
<dbReference type="AlphaFoldDB" id="A0A1I0XFW4"/>
<evidence type="ECO:0000256" key="4">
    <source>
        <dbReference type="PROSITE-ProRule" id="PRU01024"/>
    </source>
</evidence>
<dbReference type="Gene3D" id="3.40.50.150">
    <property type="entry name" value="Vaccinia Virus protein VP39"/>
    <property type="match status" value="1"/>
</dbReference>
<dbReference type="GO" id="GO:0070041">
    <property type="term" value="F:rRNA (uridine-C5-)-methyltransferase activity"/>
    <property type="evidence" value="ECO:0007669"/>
    <property type="project" value="UniProtKB-ARBA"/>
</dbReference>
<dbReference type="Proteomes" id="UP000198838">
    <property type="component" value="Unassembled WGS sequence"/>
</dbReference>
<evidence type="ECO:0000313" key="8">
    <source>
        <dbReference type="Proteomes" id="UP000198838"/>
    </source>
</evidence>
<name>A0A1I0XFW4_9FIRM</name>
<dbReference type="PROSITE" id="PS50926">
    <property type="entry name" value="TRAM"/>
    <property type="match status" value="1"/>
</dbReference>
<dbReference type="STRING" id="1120918.SAMN05216249_106114"/>
<dbReference type="SUPFAM" id="SSF53335">
    <property type="entry name" value="S-adenosyl-L-methionine-dependent methyltransferases"/>
    <property type="match status" value="1"/>
</dbReference>
<evidence type="ECO:0000256" key="1">
    <source>
        <dbReference type="ARBA" id="ARBA00022603"/>
    </source>
</evidence>
<keyword evidence="8" id="KW-1185">Reference proteome</keyword>
<protein>
    <submittedName>
        <fullName evidence="7">23S rRNA m(5)U-1939 methyltransferase</fullName>
    </submittedName>
</protein>
<dbReference type="Gene3D" id="2.40.50.140">
    <property type="entry name" value="Nucleic acid-binding proteins"/>
    <property type="match status" value="1"/>
</dbReference>
<dbReference type="InterPro" id="IPR030390">
    <property type="entry name" value="MeTrfase_TrmA_AS"/>
</dbReference>
<feature type="binding site" evidence="4">
    <location>
        <position position="388"/>
    </location>
    <ligand>
        <name>S-adenosyl-L-methionine</name>
        <dbReference type="ChEBI" id="CHEBI:59789"/>
    </ligand>
</feature>
<evidence type="ECO:0000259" key="6">
    <source>
        <dbReference type="PROSITE" id="PS50926"/>
    </source>
</evidence>
<dbReference type="FunFam" id="2.40.50.140:FF:000097">
    <property type="entry name" value="23S rRNA (uracil(1939)-C(5))-methyltransferase RlmD"/>
    <property type="match status" value="1"/>
</dbReference>
<dbReference type="InterPro" id="IPR012340">
    <property type="entry name" value="NA-bd_OB-fold"/>
</dbReference>
<keyword evidence="3 4" id="KW-0949">S-adenosyl-L-methionine</keyword>
<dbReference type="FunFam" id="2.40.50.1070:FF:000003">
    <property type="entry name" value="23S rRNA (Uracil-5-)-methyltransferase RumA"/>
    <property type="match status" value="1"/>
</dbReference>
<evidence type="ECO:0000313" key="7">
    <source>
        <dbReference type="EMBL" id="SFA99190.1"/>
    </source>
</evidence>
<dbReference type="GO" id="GO:0070475">
    <property type="term" value="P:rRNA base methylation"/>
    <property type="evidence" value="ECO:0007669"/>
    <property type="project" value="TreeGrafter"/>
</dbReference>
<gene>
    <name evidence="7" type="ORF">SAMN05216249_106114</name>
</gene>
<dbReference type="Pfam" id="PF05958">
    <property type="entry name" value="tRNA_U5-meth_tr"/>
    <property type="match status" value="1"/>
</dbReference>
<dbReference type="CDD" id="cd02440">
    <property type="entry name" value="AdoMet_MTases"/>
    <property type="match status" value="1"/>
</dbReference>
<feature type="active site" description="Nucleophile" evidence="4">
    <location>
        <position position="415"/>
    </location>
</feature>
<dbReference type="InterPro" id="IPR030391">
    <property type="entry name" value="MeTrfase_TrmA_CS"/>
</dbReference>
<evidence type="ECO:0000256" key="2">
    <source>
        <dbReference type="ARBA" id="ARBA00022679"/>
    </source>
</evidence>
<evidence type="ECO:0000256" key="5">
    <source>
        <dbReference type="PROSITE-ProRule" id="PRU10015"/>
    </source>
</evidence>
<sequence length="463" mass="52644">MQKDDLIELLIEDTGVNGEGIGHFEGMTFFIKDSLEGDIVKAKIIKMKKNFGYGRLMEIIKPSPYRTQARCQVYKQCGGCQIQALSYERQLKFKQNKVINNLKRIGGFEDIVVNETIGMDKPWYYRNKAQFPVGKDKNGNILVGFYAGRTHSIIESEHCYIGRPENEKIVEAVKEYMEENKVPSYDEKSGQGLIRHILVRVGFKTDEIIVCLVIAIDKLPKQEKLIEKLSKIENLVGIDLNINKEKTNVILGKESHTIWGRSYIVDYIGNIKYQISPQSFYQVNPVQTKKLYDKALEYADLKGNETVWDLYCGIGTITLFLSQKAKMVYGVEIIPKAVENAKNNAKINNIENVEFFLGKAEEVLPDFYKNSNKGKAPDTKNVDVIVVDPPRSGCDEKLLETILLMEPEKVIYVSCDSATLSRDLKYLCQSGKYSVHKVQPVDMFPHTVHVEVVVSMSRVGSRQ</sequence>
<dbReference type="SUPFAM" id="SSF50249">
    <property type="entry name" value="Nucleic acid-binding proteins"/>
    <property type="match status" value="1"/>
</dbReference>
<reference evidence="7 8" key="1">
    <citation type="submission" date="2016-10" db="EMBL/GenBank/DDBJ databases">
        <authorList>
            <person name="de Groot N.N."/>
        </authorList>
    </citation>
    <scope>NUCLEOTIDE SEQUENCE [LARGE SCALE GENOMIC DNA]</scope>
    <source>
        <strain evidence="7 8">DSM 5522</strain>
    </source>
</reference>
<keyword evidence="1 4" id="KW-0489">Methyltransferase</keyword>
<dbReference type="PROSITE" id="PS01230">
    <property type="entry name" value="TRMA_1"/>
    <property type="match status" value="1"/>
</dbReference>
<comment type="similarity">
    <text evidence="4">Belongs to the class I-like SAM-binding methyltransferase superfamily. RNA M5U methyltransferase family.</text>
</comment>
<dbReference type="InterPro" id="IPR002792">
    <property type="entry name" value="TRAM_dom"/>
</dbReference>
<dbReference type="NCBIfam" id="TIGR00479">
    <property type="entry name" value="rumA"/>
    <property type="match status" value="1"/>
</dbReference>